<dbReference type="GO" id="GO:0006355">
    <property type="term" value="P:regulation of DNA-templated transcription"/>
    <property type="evidence" value="ECO:0007669"/>
    <property type="project" value="InterPro"/>
</dbReference>
<feature type="DNA-binding region" description="OmpR/PhoB-type" evidence="5">
    <location>
        <begin position="130"/>
        <end position="226"/>
    </location>
</feature>
<feature type="domain" description="Response regulatory" evidence="6">
    <location>
        <begin position="5"/>
        <end position="120"/>
    </location>
</feature>
<evidence type="ECO:0000256" key="5">
    <source>
        <dbReference type="PROSITE-ProRule" id="PRU01091"/>
    </source>
</evidence>
<keyword evidence="3 5" id="KW-0238">DNA-binding</keyword>
<dbReference type="PROSITE" id="PS50110">
    <property type="entry name" value="RESPONSE_REGULATORY"/>
    <property type="match status" value="1"/>
</dbReference>
<evidence type="ECO:0000256" key="1">
    <source>
        <dbReference type="ARBA" id="ARBA00022553"/>
    </source>
</evidence>
<dbReference type="Gene3D" id="3.40.50.2300">
    <property type="match status" value="1"/>
</dbReference>
<dbReference type="PANTHER" id="PTHR48111">
    <property type="entry name" value="REGULATOR OF RPOS"/>
    <property type="match status" value="1"/>
</dbReference>
<accession>A0AA37NQH4</accession>
<dbReference type="SMART" id="SM00862">
    <property type="entry name" value="Trans_reg_C"/>
    <property type="match status" value="1"/>
</dbReference>
<keyword evidence="2" id="KW-0902">Two-component regulatory system</keyword>
<dbReference type="PROSITE" id="PS51755">
    <property type="entry name" value="OMPR_PHOB"/>
    <property type="match status" value="1"/>
</dbReference>
<dbReference type="Gene3D" id="6.10.250.690">
    <property type="match status" value="1"/>
</dbReference>
<dbReference type="EMBL" id="BQOL01000001">
    <property type="protein sequence ID" value="GKI17802.1"/>
    <property type="molecule type" value="Genomic_DNA"/>
</dbReference>
<evidence type="ECO:0000256" key="3">
    <source>
        <dbReference type="ARBA" id="ARBA00023125"/>
    </source>
</evidence>
<dbReference type="GO" id="GO:0000156">
    <property type="term" value="F:phosphorelay response regulator activity"/>
    <property type="evidence" value="ECO:0007669"/>
    <property type="project" value="TreeGrafter"/>
</dbReference>
<keyword evidence="1 4" id="KW-0597">Phosphoprotein</keyword>
<dbReference type="RefSeq" id="WP_195289670.1">
    <property type="nucleotide sequence ID" value="NZ_AP025581.1"/>
</dbReference>
<dbReference type="Pfam" id="PF00072">
    <property type="entry name" value="Response_reg"/>
    <property type="match status" value="1"/>
</dbReference>
<organism evidence="8 9">
    <name type="scientific">Alistipes finegoldii</name>
    <dbReference type="NCBI Taxonomy" id="214856"/>
    <lineage>
        <taxon>Bacteria</taxon>
        <taxon>Pseudomonadati</taxon>
        <taxon>Bacteroidota</taxon>
        <taxon>Bacteroidia</taxon>
        <taxon>Bacteroidales</taxon>
        <taxon>Rikenellaceae</taxon>
        <taxon>Alistipes</taxon>
    </lineage>
</organism>
<comment type="caution">
    <text evidence="8">The sequence shown here is derived from an EMBL/GenBank/DDBJ whole genome shotgun (WGS) entry which is preliminary data.</text>
</comment>
<dbReference type="Pfam" id="PF00486">
    <property type="entry name" value="Trans_reg_C"/>
    <property type="match status" value="1"/>
</dbReference>
<dbReference type="InterPro" id="IPR016032">
    <property type="entry name" value="Sig_transdc_resp-reg_C-effctor"/>
</dbReference>
<dbReference type="SUPFAM" id="SSF52172">
    <property type="entry name" value="CheY-like"/>
    <property type="match status" value="1"/>
</dbReference>
<feature type="modified residue" description="4-aspartylphosphate" evidence="4">
    <location>
        <position position="53"/>
    </location>
</feature>
<feature type="domain" description="OmpR/PhoB-type" evidence="7">
    <location>
        <begin position="130"/>
        <end position="226"/>
    </location>
</feature>
<dbReference type="Gene3D" id="1.10.10.10">
    <property type="entry name" value="Winged helix-like DNA-binding domain superfamily/Winged helix DNA-binding domain"/>
    <property type="match status" value="1"/>
</dbReference>
<dbReference type="SUPFAM" id="SSF46894">
    <property type="entry name" value="C-terminal effector domain of the bipartite response regulators"/>
    <property type="match status" value="1"/>
</dbReference>
<evidence type="ECO:0000256" key="2">
    <source>
        <dbReference type="ARBA" id="ARBA00023012"/>
    </source>
</evidence>
<evidence type="ECO:0000313" key="9">
    <source>
        <dbReference type="Proteomes" id="UP001055105"/>
    </source>
</evidence>
<reference evidence="8" key="1">
    <citation type="submission" date="2022-01" db="EMBL/GenBank/DDBJ databases">
        <title>Novel bile acid biosynthetic pathways are enriched in the microbiome of centenarians.</title>
        <authorList>
            <person name="Sato Y."/>
            <person name="Atarashi K."/>
            <person name="Plichta R.D."/>
            <person name="Arai Y."/>
            <person name="Sasajima S."/>
            <person name="Kearney M.S."/>
            <person name="Suda W."/>
            <person name="Takeshita K."/>
            <person name="Sasaki T."/>
            <person name="Okamoto S."/>
            <person name="Skelly N.A."/>
            <person name="Okamura Y."/>
            <person name="Vlamakis H."/>
            <person name="Li Y."/>
            <person name="Tanoue T."/>
            <person name="Takei H."/>
            <person name="Nittono H."/>
            <person name="Narushima S."/>
            <person name="Irie J."/>
            <person name="Itoh H."/>
            <person name="Moriya K."/>
            <person name="Sugiura Y."/>
            <person name="Suematsu M."/>
            <person name="Moritoki N."/>
            <person name="Shibata S."/>
            <person name="Littman R.D."/>
            <person name="Fischbach A.M."/>
            <person name="Uwamino Y."/>
            <person name="Inoue T."/>
            <person name="Honda A."/>
            <person name="Hattori M."/>
            <person name="Murai T."/>
            <person name="Xavier J.R."/>
            <person name="Hirose N."/>
            <person name="Honda K."/>
        </authorList>
    </citation>
    <scope>NUCLEOTIDE SEQUENCE</scope>
    <source>
        <strain evidence="8">CE91-St16</strain>
    </source>
</reference>
<dbReference type="AlphaFoldDB" id="A0AA37NQH4"/>
<evidence type="ECO:0000313" key="8">
    <source>
        <dbReference type="EMBL" id="GKI17802.1"/>
    </source>
</evidence>
<dbReference type="GO" id="GO:0032993">
    <property type="term" value="C:protein-DNA complex"/>
    <property type="evidence" value="ECO:0007669"/>
    <property type="project" value="TreeGrafter"/>
</dbReference>
<evidence type="ECO:0000259" key="7">
    <source>
        <dbReference type="PROSITE" id="PS51755"/>
    </source>
</evidence>
<dbReference type="CDD" id="cd00383">
    <property type="entry name" value="trans_reg_C"/>
    <property type="match status" value="1"/>
</dbReference>
<dbReference type="SMART" id="SM00448">
    <property type="entry name" value="REC"/>
    <property type="match status" value="1"/>
</dbReference>
<dbReference type="GO" id="GO:0000976">
    <property type="term" value="F:transcription cis-regulatory region binding"/>
    <property type="evidence" value="ECO:0007669"/>
    <property type="project" value="TreeGrafter"/>
</dbReference>
<dbReference type="Proteomes" id="UP001055105">
    <property type="component" value="Unassembled WGS sequence"/>
</dbReference>
<dbReference type="InterPro" id="IPR039420">
    <property type="entry name" value="WalR-like"/>
</dbReference>
<sequence length="226" mass="25448">MTKHKILVVDDEESLCEILQFNLEVEGYEVDTAYSAEQALGMHPERYSLILLDVMMGEMSGFKMARLLRAQPETAAVPIIFCTAKDTEDDTVAGLNIGADDYIAKPFSVREVLARVRSVLRRTAPEAGQSRAIAFEGLHMDLARKICTVDGTPLALTKKEFEILALLLSNRGRIFSREEILHQVWSDEVIVLDRTIDVNITRLRRKIGVYGDHIVTRLGYGYGFEE</sequence>
<dbReference type="PANTHER" id="PTHR48111:SF40">
    <property type="entry name" value="PHOSPHATE REGULON TRANSCRIPTIONAL REGULATORY PROTEIN PHOB"/>
    <property type="match status" value="1"/>
</dbReference>
<proteinExistence type="predicted"/>
<evidence type="ECO:0000256" key="4">
    <source>
        <dbReference type="PROSITE-ProRule" id="PRU00169"/>
    </source>
</evidence>
<evidence type="ECO:0000259" key="6">
    <source>
        <dbReference type="PROSITE" id="PS50110"/>
    </source>
</evidence>
<protein>
    <submittedName>
        <fullName evidence="8">DNA-binding response regulator</fullName>
    </submittedName>
</protein>
<dbReference type="InterPro" id="IPR001867">
    <property type="entry name" value="OmpR/PhoB-type_DNA-bd"/>
</dbReference>
<dbReference type="GO" id="GO:0005829">
    <property type="term" value="C:cytosol"/>
    <property type="evidence" value="ECO:0007669"/>
    <property type="project" value="TreeGrafter"/>
</dbReference>
<dbReference type="InterPro" id="IPR011006">
    <property type="entry name" value="CheY-like_superfamily"/>
</dbReference>
<dbReference type="InterPro" id="IPR036388">
    <property type="entry name" value="WH-like_DNA-bd_sf"/>
</dbReference>
<dbReference type="InterPro" id="IPR001789">
    <property type="entry name" value="Sig_transdc_resp-reg_receiver"/>
</dbReference>
<gene>
    <name evidence="8" type="ORF">CE91St16_07100</name>
</gene>
<name>A0AA37NQH4_9BACT</name>